<dbReference type="SUPFAM" id="SSF56300">
    <property type="entry name" value="Metallo-dependent phosphatases"/>
    <property type="match status" value="1"/>
</dbReference>
<evidence type="ECO:0000313" key="5">
    <source>
        <dbReference type="EMBL" id="MCY1719701.1"/>
    </source>
</evidence>
<feature type="transmembrane region" description="Helical" evidence="3">
    <location>
        <begin position="74"/>
        <end position="99"/>
    </location>
</feature>
<dbReference type="GO" id="GO:0046872">
    <property type="term" value="F:metal ion binding"/>
    <property type="evidence" value="ECO:0007669"/>
    <property type="project" value="UniProtKB-KW"/>
</dbReference>
<keyword evidence="1" id="KW-0479">Metal-binding</keyword>
<organism evidence="5 6">
    <name type="scientific">Draconibacterium aestuarii</name>
    <dbReference type="NCBI Taxonomy" id="2998507"/>
    <lineage>
        <taxon>Bacteria</taxon>
        <taxon>Pseudomonadati</taxon>
        <taxon>Bacteroidota</taxon>
        <taxon>Bacteroidia</taxon>
        <taxon>Marinilabiliales</taxon>
        <taxon>Prolixibacteraceae</taxon>
        <taxon>Draconibacterium</taxon>
    </lineage>
</organism>
<comment type="caution">
    <text evidence="5">The sequence shown here is derived from an EMBL/GenBank/DDBJ whole genome shotgun (WGS) entry which is preliminary data.</text>
</comment>
<dbReference type="GO" id="GO:0009245">
    <property type="term" value="P:lipid A biosynthetic process"/>
    <property type="evidence" value="ECO:0007669"/>
    <property type="project" value="TreeGrafter"/>
</dbReference>
<dbReference type="Pfam" id="PF00149">
    <property type="entry name" value="Metallophos"/>
    <property type="match status" value="1"/>
</dbReference>
<protein>
    <submittedName>
        <fullName evidence="5">Metallophosphoesterase</fullName>
    </submittedName>
</protein>
<dbReference type="AlphaFoldDB" id="A0A9X3J5Q4"/>
<dbReference type="InterPro" id="IPR004843">
    <property type="entry name" value="Calcineurin-like_PHP"/>
</dbReference>
<sequence>MRASITLLFPLLLFMLLVDFYTYRGIKPLITKIKATFAQKFLAVLFWGISILVFAGFTLFMFRIKYVKQAEAYIYAGYLVAGFALFYIPKFVFILFVLIKDIEVTIVRTIRWFKERRKKNVPQFNSKRKMERSEFLYQMGLFLAAIPFASILYGVTRGKFNYRIMREQIGFDHLPKSFKGLKIVQISDMHLGSFNKRFDQIAKAVELINEQEPDLILFTGDLVNNFAEETDGWAPVLAKMKAKIGKYSVLGNHDYGDYSEWKSSNDKEKNLAAIKAFHKKMGFRLLLNESETFRINDEEIALVGVENWGKPPFPQHGDLKEACKNTNNHSFRILMSHDPSHWDAEVLKSTDIDLTFAGHTHGMQFGIERAGIKWSPIQYKYPRWGGLYREGEQYLYVNRGFGYIGFPGRIGMPPEITVVELV</sequence>
<feature type="transmembrane region" description="Helical" evidence="3">
    <location>
        <begin position="44"/>
        <end position="62"/>
    </location>
</feature>
<evidence type="ECO:0000256" key="1">
    <source>
        <dbReference type="ARBA" id="ARBA00022723"/>
    </source>
</evidence>
<dbReference type="EMBL" id="JAPOHD010000010">
    <property type="protein sequence ID" value="MCY1719701.1"/>
    <property type="molecule type" value="Genomic_DNA"/>
</dbReference>
<dbReference type="PANTHER" id="PTHR31302:SF31">
    <property type="entry name" value="PHOSPHODIESTERASE YAEI"/>
    <property type="match status" value="1"/>
</dbReference>
<feature type="transmembrane region" description="Helical" evidence="3">
    <location>
        <begin position="135"/>
        <end position="156"/>
    </location>
</feature>
<evidence type="ECO:0000259" key="4">
    <source>
        <dbReference type="Pfam" id="PF00149"/>
    </source>
</evidence>
<evidence type="ECO:0000313" key="6">
    <source>
        <dbReference type="Proteomes" id="UP001145087"/>
    </source>
</evidence>
<keyword evidence="3" id="KW-0472">Membrane</keyword>
<gene>
    <name evidence="5" type="ORF">OU798_05070</name>
</gene>
<dbReference type="GO" id="GO:0016020">
    <property type="term" value="C:membrane"/>
    <property type="evidence" value="ECO:0007669"/>
    <property type="project" value="GOC"/>
</dbReference>
<keyword evidence="3" id="KW-0812">Transmembrane</keyword>
<keyword evidence="3" id="KW-1133">Transmembrane helix</keyword>
<name>A0A9X3J5Q4_9BACT</name>
<reference evidence="5" key="1">
    <citation type="submission" date="2022-11" db="EMBL/GenBank/DDBJ databases">
        <title>Marilongibacter aestuarii gen. nov., sp. nov., isolated from tidal flat sediment.</title>
        <authorList>
            <person name="Jiayan W."/>
        </authorList>
    </citation>
    <scope>NUCLEOTIDE SEQUENCE</scope>
    <source>
        <strain evidence="5">Z1-6</strain>
    </source>
</reference>
<evidence type="ECO:0000256" key="2">
    <source>
        <dbReference type="ARBA" id="ARBA00022801"/>
    </source>
</evidence>
<dbReference type="PANTHER" id="PTHR31302">
    <property type="entry name" value="TRANSMEMBRANE PROTEIN WITH METALLOPHOSPHOESTERASE DOMAIN-RELATED"/>
    <property type="match status" value="1"/>
</dbReference>
<dbReference type="InterPro" id="IPR029052">
    <property type="entry name" value="Metallo-depent_PP-like"/>
</dbReference>
<dbReference type="Proteomes" id="UP001145087">
    <property type="component" value="Unassembled WGS sequence"/>
</dbReference>
<keyword evidence="2" id="KW-0378">Hydrolase</keyword>
<dbReference type="InterPro" id="IPR051158">
    <property type="entry name" value="Metallophosphoesterase_sf"/>
</dbReference>
<proteinExistence type="predicted"/>
<dbReference type="Gene3D" id="3.60.21.10">
    <property type="match status" value="1"/>
</dbReference>
<dbReference type="CDD" id="cd07385">
    <property type="entry name" value="MPP_YkuE_C"/>
    <property type="match status" value="1"/>
</dbReference>
<dbReference type="RefSeq" id="WP_343332038.1">
    <property type="nucleotide sequence ID" value="NZ_JAPOHD010000010.1"/>
</dbReference>
<feature type="domain" description="Calcineurin-like phosphoesterase" evidence="4">
    <location>
        <begin position="181"/>
        <end position="362"/>
    </location>
</feature>
<accession>A0A9X3J5Q4</accession>
<keyword evidence="6" id="KW-1185">Reference proteome</keyword>
<evidence type="ECO:0000256" key="3">
    <source>
        <dbReference type="SAM" id="Phobius"/>
    </source>
</evidence>
<dbReference type="GO" id="GO:0008758">
    <property type="term" value="F:UDP-2,3-diacylglucosamine hydrolase activity"/>
    <property type="evidence" value="ECO:0007669"/>
    <property type="project" value="TreeGrafter"/>
</dbReference>